<evidence type="ECO:0000313" key="6">
    <source>
        <dbReference type="Proteomes" id="UP000078576"/>
    </source>
</evidence>
<name>A0A194UY21_CYTMA</name>
<keyword evidence="6" id="KW-1185">Reference proteome</keyword>
<dbReference type="Gene3D" id="3.40.50.150">
    <property type="entry name" value="Vaccinia Virus protein VP39"/>
    <property type="match status" value="1"/>
</dbReference>
<reference evidence="6" key="1">
    <citation type="submission" date="2014-12" db="EMBL/GenBank/DDBJ databases">
        <title>Genome Sequence of Valsa Canker Pathogens Uncovers a Specific Adaption of Colonization on Woody Bark.</title>
        <authorList>
            <person name="Yin Z."/>
            <person name="Liu H."/>
            <person name="Gao X."/>
            <person name="Li Z."/>
            <person name="Song N."/>
            <person name="Ke X."/>
            <person name="Dai Q."/>
            <person name="Wu Y."/>
            <person name="Sun Y."/>
            <person name="Xu J.-R."/>
            <person name="Kang Z.K."/>
            <person name="Wang L."/>
            <person name="Huang L."/>
        </authorList>
    </citation>
    <scope>NUCLEOTIDE SEQUENCE [LARGE SCALE GENOMIC DNA]</scope>
    <source>
        <strain evidence="6">SXYL134</strain>
    </source>
</reference>
<sequence>MGYIQETDVDEYKHTNFTKAMSIDVIGNGYFPMLVVNGRGALEFVEYAKRTGYKNHVDASDTSTMQALQTKLDFFELNEARGYGTHFNNHMGGYRQGRLPWMYPKFFPVQGRLISGADASPESPFLVDVGGSVGHDIAQFQSLHPSHPGKLILQDMPAVIGQIETLDPNIERMGHDFFTEQPIKGARAYNMHSILHDWPDDKCNLILSRLTAAMKTGYSSILINENVMPNTNAWWESMALDMVMMSLFSSEERTYEDWKTLLGNDGLKIVRVWSGGRGGESLIECELT</sequence>
<dbReference type="PANTHER" id="PTHR43712">
    <property type="entry name" value="PUTATIVE (AFU_ORTHOLOGUE AFUA_4G14580)-RELATED"/>
    <property type="match status" value="1"/>
</dbReference>
<evidence type="ECO:0000256" key="2">
    <source>
        <dbReference type="ARBA" id="ARBA00022679"/>
    </source>
</evidence>
<keyword evidence="3" id="KW-0949">S-adenosyl-L-methionine</keyword>
<dbReference type="InterPro" id="IPR016461">
    <property type="entry name" value="COMT-like"/>
</dbReference>
<keyword evidence="2" id="KW-0808">Transferase</keyword>
<gene>
    <name evidence="5" type="ORF">VP1G_03767</name>
</gene>
<evidence type="ECO:0000313" key="5">
    <source>
        <dbReference type="EMBL" id="KUI56514.1"/>
    </source>
</evidence>
<organism evidence="5 6">
    <name type="scientific">Cytospora mali</name>
    <name type="common">Apple Valsa canker fungus</name>
    <name type="synonym">Valsa mali</name>
    <dbReference type="NCBI Taxonomy" id="578113"/>
    <lineage>
        <taxon>Eukaryota</taxon>
        <taxon>Fungi</taxon>
        <taxon>Dikarya</taxon>
        <taxon>Ascomycota</taxon>
        <taxon>Pezizomycotina</taxon>
        <taxon>Sordariomycetes</taxon>
        <taxon>Sordariomycetidae</taxon>
        <taxon>Diaporthales</taxon>
        <taxon>Cytosporaceae</taxon>
        <taxon>Cytospora</taxon>
    </lineage>
</organism>
<evidence type="ECO:0000256" key="1">
    <source>
        <dbReference type="ARBA" id="ARBA00022603"/>
    </source>
</evidence>
<dbReference type="PANTHER" id="PTHR43712:SF17">
    <property type="entry name" value="O-METHYLTRANSFERASE"/>
    <property type="match status" value="1"/>
</dbReference>
<dbReference type="SUPFAM" id="SSF53335">
    <property type="entry name" value="S-adenosyl-L-methionine-dependent methyltransferases"/>
    <property type="match status" value="1"/>
</dbReference>
<dbReference type="GO" id="GO:0032259">
    <property type="term" value="P:methylation"/>
    <property type="evidence" value="ECO:0007669"/>
    <property type="project" value="UniProtKB-KW"/>
</dbReference>
<proteinExistence type="predicted"/>
<evidence type="ECO:0000256" key="3">
    <source>
        <dbReference type="ARBA" id="ARBA00022691"/>
    </source>
</evidence>
<evidence type="ECO:0000259" key="4">
    <source>
        <dbReference type="Pfam" id="PF00891"/>
    </source>
</evidence>
<dbReference type="PROSITE" id="PS51683">
    <property type="entry name" value="SAM_OMT_II"/>
    <property type="match status" value="1"/>
</dbReference>
<dbReference type="EMBL" id="KN714689">
    <property type="protein sequence ID" value="KUI56514.1"/>
    <property type="molecule type" value="Genomic_DNA"/>
</dbReference>
<dbReference type="InterPro" id="IPR001077">
    <property type="entry name" value="COMT_C"/>
</dbReference>
<dbReference type="OrthoDB" id="1535081at2759"/>
<accession>A0A194UY21</accession>
<dbReference type="InterPro" id="IPR029063">
    <property type="entry name" value="SAM-dependent_MTases_sf"/>
</dbReference>
<dbReference type="Pfam" id="PF00891">
    <property type="entry name" value="Methyltransf_2"/>
    <property type="match status" value="1"/>
</dbReference>
<feature type="domain" description="O-methyltransferase C-terminal" evidence="4">
    <location>
        <begin position="125"/>
        <end position="267"/>
    </location>
</feature>
<dbReference type="GO" id="GO:0008171">
    <property type="term" value="F:O-methyltransferase activity"/>
    <property type="evidence" value="ECO:0007669"/>
    <property type="project" value="InterPro"/>
</dbReference>
<dbReference type="AlphaFoldDB" id="A0A194UY21"/>
<protein>
    <submittedName>
        <fullName evidence="5">Demethylsterigmatocystin 6-O-methyltransferase</fullName>
    </submittedName>
</protein>
<keyword evidence="1" id="KW-0489">Methyltransferase</keyword>
<dbReference type="Proteomes" id="UP000078576">
    <property type="component" value="Unassembled WGS sequence"/>
</dbReference>